<keyword evidence="1" id="KW-1133">Transmembrane helix</keyword>
<keyword evidence="1" id="KW-0472">Membrane</keyword>
<feature type="transmembrane region" description="Helical" evidence="1">
    <location>
        <begin position="5"/>
        <end position="26"/>
    </location>
</feature>
<name>X1ULX1_9ZZZZ</name>
<keyword evidence="1" id="KW-0812">Transmembrane</keyword>
<sequence length="65" mass="6674">MAVEIIKAASIPLAMVIVGFLAWSAIMRDIDGVVFMTAVAVVGGLGGYEVKALVEKVKSKTPPGG</sequence>
<feature type="transmembrane region" description="Helical" evidence="1">
    <location>
        <begin position="32"/>
        <end position="50"/>
    </location>
</feature>
<organism evidence="2">
    <name type="scientific">marine sediment metagenome</name>
    <dbReference type="NCBI Taxonomy" id="412755"/>
    <lineage>
        <taxon>unclassified sequences</taxon>
        <taxon>metagenomes</taxon>
        <taxon>ecological metagenomes</taxon>
    </lineage>
</organism>
<accession>X1ULX1</accession>
<gene>
    <name evidence="2" type="ORF">S12H4_50261</name>
</gene>
<evidence type="ECO:0008006" key="3">
    <source>
        <dbReference type="Google" id="ProtNLM"/>
    </source>
</evidence>
<evidence type="ECO:0000313" key="2">
    <source>
        <dbReference type="EMBL" id="GAJ04582.1"/>
    </source>
</evidence>
<proteinExistence type="predicted"/>
<dbReference type="EMBL" id="BARW01031633">
    <property type="protein sequence ID" value="GAJ04582.1"/>
    <property type="molecule type" value="Genomic_DNA"/>
</dbReference>
<dbReference type="AlphaFoldDB" id="X1ULX1"/>
<comment type="caution">
    <text evidence="2">The sequence shown here is derived from an EMBL/GenBank/DDBJ whole genome shotgun (WGS) entry which is preliminary data.</text>
</comment>
<reference evidence="2" key="1">
    <citation type="journal article" date="2014" name="Front. Microbiol.">
        <title>High frequency of phylogenetically diverse reductive dehalogenase-homologous genes in deep subseafloor sedimentary metagenomes.</title>
        <authorList>
            <person name="Kawai M."/>
            <person name="Futagami T."/>
            <person name="Toyoda A."/>
            <person name="Takaki Y."/>
            <person name="Nishi S."/>
            <person name="Hori S."/>
            <person name="Arai W."/>
            <person name="Tsubouchi T."/>
            <person name="Morono Y."/>
            <person name="Uchiyama I."/>
            <person name="Ito T."/>
            <person name="Fujiyama A."/>
            <person name="Inagaki F."/>
            <person name="Takami H."/>
        </authorList>
    </citation>
    <scope>NUCLEOTIDE SEQUENCE</scope>
    <source>
        <strain evidence="2">Expedition CK06-06</strain>
    </source>
</reference>
<protein>
    <recommendedName>
        <fullName evidence="3">Holin</fullName>
    </recommendedName>
</protein>
<evidence type="ECO:0000256" key="1">
    <source>
        <dbReference type="SAM" id="Phobius"/>
    </source>
</evidence>